<protein>
    <submittedName>
        <fullName evidence="2">Uncharacterized protein</fullName>
    </submittedName>
</protein>
<proteinExistence type="predicted"/>
<keyword evidence="3" id="KW-1185">Reference proteome</keyword>
<sequence length="90" mass="10090">MKRKFFNALDETPFALFLAITSSMWVFAGLIIVILCIFNGTLTLKDIPMALFVIATASISFWISLVVVIAYVAVRTLDFHSYVNGRKNVN</sequence>
<feature type="transmembrane region" description="Helical" evidence="1">
    <location>
        <begin position="50"/>
        <end position="74"/>
    </location>
</feature>
<dbReference type="Proteomes" id="UP000664632">
    <property type="component" value="Unassembled WGS sequence"/>
</dbReference>
<name>A0ABS3GUJ2_9ENTE</name>
<accession>A0ABS3GUJ2</accession>
<dbReference type="RefSeq" id="WP_207111043.1">
    <property type="nucleotide sequence ID" value="NZ_JAFLWD010000003.1"/>
</dbReference>
<dbReference type="EMBL" id="JAFLWD010000003">
    <property type="protein sequence ID" value="MBO0438930.1"/>
    <property type="molecule type" value="Genomic_DNA"/>
</dbReference>
<evidence type="ECO:0000313" key="2">
    <source>
        <dbReference type="EMBL" id="MBO0438930.1"/>
    </source>
</evidence>
<evidence type="ECO:0000256" key="1">
    <source>
        <dbReference type="SAM" id="Phobius"/>
    </source>
</evidence>
<feature type="transmembrane region" description="Helical" evidence="1">
    <location>
        <begin position="14"/>
        <end position="38"/>
    </location>
</feature>
<gene>
    <name evidence="2" type="ORF">JZO69_00960</name>
</gene>
<comment type="caution">
    <text evidence="2">The sequence shown here is derived from an EMBL/GenBank/DDBJ whole genome shotgun (WGS) entry which is preliminary data.</text>
</comment>
<evidence type="ECO:0000313" key="3">
    <source>
        <dbReference type="Proteomes" id="UP000664632"/>
    </source>
</evidence>
<keyword evidence="1" id="KW-0812">Transmembrane</keyword>
<keyword evidence="1" id="KW-1133">Transmembrane helix</keyword>
<organism evidence="2 3">
    <name type="scientific">Candidatus Enterococcus ikei</name>
    <dbReference type="NCBI Taxonomy" id="2815326"/>
    <lineage>
        <taxon>Bacteria</taxon>
        <taxon>Bacillati</taxon>
        <taxon>Bacillota</taxon>
        <taxon>Bacilli</taxon>
        <taxon>Lactobacillales</taxon>
        <taxon>Enterococcaceae</taxon>
        <taxon>Enterococcus</taxon>
    </lineage>
</organism>
<reference evidence="2 3" key="1">
    <citation type="submission" date="2021-03" db="EMBL/GenBank/DDBJ databases">
        <title>Enterococcal diversity collection.</title>
        <authorList>
            <person name="Gilmore M.S."/>
            <person name="Schwartzman J."/>
            <person name="Van Tyne D."/>
            <person name="Martin M."/>
            <person name="Earl A.M."/>
            <person name="Manson A.L."/>
            <person name="Straub T."/>
            <person name="Salamzade R."/>
            <person name="Saavedra J."/>
            <person name="Lebreton F."/>
            <person name="Prichula J."/>
            <person name="Schaufler K."/>
            <person name="Gaca A."/>
            <person name="Sgardioli B."/>
            <person name="Wagenaar J."/>
            <person name="Strong T."/>
        </authorList>
    </citation>
    <scope>NUCLEOTIDE SEQUENCE [LARGE SCALE GENOMIC DNA]</scope>
    <source>
        <strain evidence="2 3">DIV0869a</strain>
    </source>
</reference>
<keyword evidence="1" id="KW-0472">Membrane</keyword>